<organism evidence="1 2">
    <name type="scientific">Phyllosticta capitalensis</name>
    <dbReference type="NCBI Taxonomy" id="121624"/>
    <lineage>
        <taxon>Eukaryota</taxon>
        <taxon>Fungi</taxon>
        <taxon>Dikarya</taxon>
        <taxon>Ascomycota</taxon>
        <taxon>Pezizomycotina</taxon>
        <taxon>Dothideomycetes</taxon>
        <taxon>Dothideomycetes incertae sedis</taxon>
        <taxon>Botryosphaeriales</taxon>
        <taxon>Phyllostictaceae</taxon>
        <taxon>Phyllosticta</taxon>
    </lineage>
</organism>
<evidence type="ECO:0000313" key="2">
    <source>
        <dbReference type="Proteomes" id="UP001492380"/>
    </source>
</evidence>
<proteinExistence type="predicted"/>
<evidence type="ECO:0000313" key="1">
    <source>
        <dbReference type="EMBL" id="KAK8225837.1"/>
    </source>
</evidence>
<name>A0ABR1YDA5_9PEZI</name>
<keyword evidence="2" id="KW-1185">Reference proteome</keyword>
<comment type="caution">
    <text evidence="1">The sequence shown here is derived from an EMBL/GenBank/DDBJ whole genome shotgun (WGS) entry which is preliminary data.</text>
</comment>
<dbReference type="Proteomes" id="UP001492380">
    <property type="component" value="Unassembled WGS sequence"/>
</dbReference>
<accession>A0ABR1YDA5</accession>
<dbReference type="EMBL" id="JBBWRZ010000011">
    <property type="protein sequence ID" value="KAK8225837.1"/>
    <property type="molecule type" value="Genomic_DNA"/>
</dbReference>
<sequence>MPSFTKFMFKAVKRVFSTNDWKKFVNPTVVRGGTIWPKSEKEQEEVGIRFDYDGEVETDEGTKIKIQTQPNRGNIPTKISNWMKRNGATTHAVMATIYVLKNGNMEDLRKAMEEGFAKIVEDGKN</sequence>
<gene>
    <name evidence="1" type="ORF">HDK90DRAFT_536852</name>
</gene>
<protein>
    <submittedName>
        <fullName evidence="1">Uncharacterized protein</fullName>
    </submittedName>
</protein>
<reference evidence="1 2" key="1">
    <citation type="submission" date="2024-04" db="EMBL/GenBank/DDBJ databases">
        <title>Phyllosticta paracitricarpa is synonymous to the EU quarantine fungus P. citricarpa based on phylogenomic analyses.</title>
        <authorList>
            <consortium name="Lawrence Berkeley National Laboratory"/>
            <person name="Van Ingen-Buijs V.A."/>
            <person name="Van Westerhoven A.C."/>
            <person name="Haridas S."/>
            <person name="Skiadas P."/>
            <person name="Martin F."/>
            <person name="Groenewald J.Z."/>
            <person name="Crous P.W."/>
            <person name="Seidl M.F."/>
        </authorList>
    </citation>
    <scope>NUCLEOTIDE SEQUENCE [LARGE SCALE GENOMIC DNA]</scope>
    <source>
        <strain evidence="1 2">CBS 123374</strain>
    </source>
</reference>